<evidence type="ECO:0000256" key="1">
    <source>
        <dbReference type="SAM" id="MobiDB-lite"/>
    </source>
</evidence>
<evidence type="ECO:0000313" key="2">
    <source>
        <dbReference type="EMBL" id="CAB5352487.1"/>
    </source>
</evidence>
<feature type="region of interest" description="Disordered" evidence="1">
    <location>
        <begin position="1"/>
        <end position="31"/>
    </location>
</feature>
<dbReference type="AlphaFoldDB" id="A0A916E1D4"/>
<name>A0A916E1D4_9GLOM</name>
<evidence type="ECO:0000313" key="3">
    <source>
        <dbReference type="Proteomes" id="UP000684084"/>
    </source>
</evidence>
<organism evidence="2 3">
    <name type="scientific">Rhizophagus irregularis</name>
    <dbReference type="NCBI Taxonomy" id="588596"/>
    <lineage>
        <taxon>Eukaryota</taxon>
        <taxon>Fungi</taxon>
        <taxon>Fungi incertae sedis</taxon>
        <taxon>Mucoromycota</taxon>
        <taxon>Glomeromycotina</taxon>
        <taxon>Glomeromycetes</taxon>
        <taxon>Glomerales</taxon>
        <taxon>Glomeraceae</taxon>
        <taxon>Rhizophagus</taxon>
    </lineage>
</organism>
<gene>
    <name evidence="2" type="ORF">CHRIB12_LOCUS5445</name>
</gene>
<accession>A0A916E1D4</accession>
<feature type="compositionally biased region" description="Polar residues" evidence="1">
    <location>
        <begin position="1"/>
        <end position="13"/>
    </location>
</feature>
<reference evidence="2" key="1">
    <citation type="submission" date="2020-05" db="EMBL/GenBank/DDBJ databases">
        <authorList>
            <person name="Rincon C."/>
            <person name="Sanders R I."/>
            <person name="Robbins C."/>
            <person name="Chaturvedi A."/>
        </authorList>
    </citation>
    <scope>NUCLEOTIDE SEQUENCE</scope>
    <source>
        <strain evidence="2">CHB12</strain>
    </source>
</reference>
<sequence length="95" mass="10670">MPPKRASSSTESLHTSKRLASDITDEQEPQIIPKTANKTSWLAFTDLASISCYLASHSSSSPTLLSSRFLQQFPEKNVEIFDAGIDVNRLKWKRM</sequence>
<comment type="caution">
    <text evidence="2">The sequence shown here is derived from an EMBL/GenBank/DDBJ whole genome shotgun (WGS) entry which is preliminary data.</text>
</comment>
<proteinExistence type="predicted"/>
<protein>
    <submittedName>
        <fullName evidence="2">Uncharacterized protein</fullName>
    </submittedName>
</protein>
<dbReference type="Proteomes" id="UP000684084">
    <property type="component" value="Unassembled WGS sequence"/>
</dbReference>
<dbReference type="EMBL" id="CAGKOT010000008">
    <property type="protein sequence ID" value="CAB5352487.1"/>
    <property type="molecule type" value="Genomic_DNA"/>
</dbReference>